<sequence length="138" mass="15821">MIGCSASSLTEKAHNSRCCLVRCLVCRPWHRQRTAIPMVVSLPWVTALPCMVWVARTCRNWQPAKSFTRRRFWQGTSRAGNRSARRMVPVGKRRNPITTPNIRTTTRTRRNPVTSSNWTTRRDTSASTSIIDPARILK</sequence>
<organism evidence="2 3">
    <name type="scientific">Sinorhizobium phage phiM12</name>
    <dbReference type="NCBI Taxonomy" id="1357423"/>
    <lineage>
        <taxon>Viruses</taxon>
        <taxon>Duplodnaviria</taxon>
        <taxon>Heunggongvirae</taxon>
        <taxon>Uroviricota</taxon>
        <taxon>Caudoviricetes</taxon>
        <taxon>Emdodecavirus</taxon>
        <taxon>Emdodecavirus M12</taxon>
    </lineage>
</organism>
<reference evidence="2 3" key="1">
    <citation type="journal article" date="2014" name="Virology">
        <title>The genome, proteome and phylogenetic analysis of Sinorhizobium meliloti phage PhiM12, the founder of a new group of T4-superfamily phages.</title>
        <authorList>
            <person name="Brewer T.E."/>
            <person name="Elizabeth Stroupe M."/>
            <person name="Jones K.M."/>
        </authorList>
    </citation>
    <scope>NUCLEOTIDE SEQUENCE [LARGE SCALE GENOMIC DNA]</scope>
</reference>
<dbReference type="RefSeq" id="YP_009143032.1">
    <property type="nucleotide sequence ID" value="NC_027204.1"/>
</dbReference>
<keyword evidence="3" id="KW-1185">Reference proteome</keyword>
<dbReference type="KEGG" id="vg:24422788"/>
<protein>
    <submittedName>
        <fullName evidence="2">Uncharacterized protein</fullName>
    </submittedName>
</protein>
<dbReference type="GeneID" id="24422788"/>
<evidence type="ECO:0000313" key="2">
    <source>
        <dbReference type="EMBL" id="AGR47780.1"/>
    </source>
</evidence>
<accession>S5MPM4</accession>
<dbReference type="Proteomes" id="UP000015089">
    <property type="component" value="Segment"/>
</dbReference>
<gene>
    <name evidence="2" type="ORF">SmphiM12_148</name>
</gene>
<dbReference type="EMBL" id="KF381361">
    <property type="protein sequence ID" value="AGR47780.1"/>
    <property type="molecule type" value="Genomic_DNA"/>
</dbReference>
<proteinExistence type="predicted"/>
<feature type="compositionally biased region" description="Low complexity" evidence="1">
    <location>
        <begin position="96"/>
        <end position="105"/>
    </location>
</feature>
<reference evidence="2 3" key="2">
    <citation type="journal article" date="2014" name="Virology">
        <title>The structure of Sinorhizobium meliloti phage PhiM12, which has a novel T=19l triangulation number and is the founder of a new group of T4-superfamily phages.</title>
        <authorList>
            <person name="Stroupe M.E."/>
            <person name="Brewer T.E."/>
            <person name="Sousa D.R."/>
            <person name="Jones K.M."/>
        </authorList>
    </citation>
    <scope>NUCLEOTIDE SEQUENCE [LARGE SCALE GENOMIC DNA]</scope>
</reference>
<feature type="region of interest" description="Disordered" evidence="1">
    <location>
        <begin position="92"/>
        <end position="138"/>
    </location>
</feature>
<name>S5MPM4_9CAUD</name>
<evidence type="ECO:0000313" key="3">
    <source>
        <dbReference type="Proteomes" id="UP000015089"/>
    </source>
</evidence>
<evidence type="ECO:0000256" key="1">
    <source>
        <dbReference type="SAM" id="MobiDB-lite"/>
    </source>
</evidence>
<feature type="compositionally biased region" description="Polar residues" evidence="1">
    <location>
        <begin position="113"/>
        <end position="130"/>
    </location>
</feature>